<feature type="region of interest" description="Disordered" evidence="1">
    <location>
        <begin position="26"/>
        <end position="65"/>
    </location>
</feature>
<accession>A0A6J7A2Z5</accession>
<evidence type="ECO:0000313" key="2">
    <source>
        <dbReference type="EMBL" id="CAB4826830.1"/>
    </source>
</evidence>
<organism evidence="2">
    <name type="scientific">freshwater metagenome</name>
    <dbReference type="NCBI Taxonomy" id="449393"/>
    <lineage>
        <taxon>unclassified sequences</taxon>
        <taxon>metagenomes</taxon>
        <taxon>ecological metagenomes</taxon>
    </lineage>
</organism>
<feature type="compositionally biased region" description="Basic and acidic residues" evidence="1">
    <location>
        <begin position="26"/>
        <end position="36"/>
    </location>
</feature>
<gene>
    <name evidence="2" type="ORF">UFOPK3164_00815</name>
</gene>
<name>A0A6J7A2Z5_9ZZZZ</name>
<reference evidence="2" key="1">
    <citation type="submission" date="2020-05" db="EMBL/GenBank/DDBJ databases">
        <authorList>
            <person name="Chiriac C."/>
            <person name="Salcher M."/>
            <person name="Ghai R."/>
            <person name="Kavagutti S V."/>
        </authorList>
    </citation>
    <scope>NUCLEOTIDE SEQUENCE</scope>
</reference>
<sequence length="98" mass="10139">MVQLIGAINKVPSAFPKIQTFRAHAAEAHPAAREAQPRFATRSQSPKPSCSHTVADAASTGWRSHASVPKVTRLETHAGADAAVGVTTLSGKPIGICG</sequence>
<dbReference type="AlphaFoldDB" id="A0A6J7A2Z5"/>
<dbReference type="EMBL" id="CAFABE010000031">
    <property type="protein sequence ID" value="CAB4826830.1"/>
    <property type="molecule type" value="Genomic_DNA"/>
</dbReference>
<evidence type="ECO:0000256" key="1">
    <source>
        <dbReference type="SAM" id="MobiDB-lite"/>
    </source>
</evidence>
<protein>
    <submittedName>
        <fullName evidence="2">Unannotated protein</fullName>
    </submittedName>
</protein>
<feature type="compositionally biased region" description="Polar residues" evidence="1">
    <location>
        <begin position="41"/>
        <end position="52"/>
    </location>
</feature>
<proteinExistence type="predicted"/>